<dbReference type="KEGG" id="asem:NNL22_13210"/>
<proteinExistence type="predicted"/>
<evidence type="ECO:0000259" key="2">
    <source>
        <dbReference type="Pfam" id="PF07589"/>
    </source>
</evidence>
<dbReference type="EMBL" id="CP101527">
    <property type="protein sequence ID" value="UZW73982.1"/>
    <property type="molecule type" value="Genomic_DNA"/>
</dbReference>
<gene>
    <name evidence="3" type="ORF">NNL22_13210</name>
</gene>
<feature type="signal peptide" evidence="1">
    <location>
        <begin position="1"/>
        <end position="17"/>
    </location>
</feature>
<sequence length="218" mass="23789">MKYLLFTISLLATTAQAGVIRAYDNTYNMTNLGTDWFYDSFAGFDSNLGTLDKVIFGFDYLIGSNIRLTHTNGSENSVTGDTTNRAKASFNFNNTAYLSTDYATDNPPGLEEYGARERRSINYDLSVLEGAKEATIDLSNFLGSTVTAHIGVSQDYQKAAYLTRNDYTNSSLVRLTVDYFYRPVGGADPVGVPEPGSLALLGLGLSGLGFVRRKKSKA</sequence>
<dbReference type="Proteomes" id="UP001164472">
    <property type="component" value="Chromosome"/>
</dbReference>
<dbReference type="InterPro" id="IPR013424">
    <property type="entry name" value="Ice-binding_C"/>
</dbReference>
<evidence type="ECO:0000256" key="1">
    <source>
        <dbReference type="SAM" id="SignalP"/>
    </source>
</evidence>
<name>A0A9E8HGX1_9ALTE</name>
<evidence type="ECO:0000313" key="4">
    <source>
        <dbReference type="Proteomes" id="UP001164472"/>
    </source>
</evidence>
<dbReference type="NCBIfam" id="NF033208">
    <property type="entry name" value="choice_anch_E"/>
    <property type="match status" value="1"/>
</dbReference>
<dbReference type="AlphaFoldDB" id="A0A9E8HGX1"/>
<reference evidence="3" key="1">
    <citation type="submission" date="2022-07" db="EMBL/GenBank/DDBJ databases">
        <title>Alkalimarinus sp. nov., isolated from gut of a Alitta virens.</title>
        <authorList>
            <person name="Yang A.I."/>
            <person name="Shin N.-R."/>
        </authorList>
    </citation>
    <scope>NUCLEOTIDE SEQUENCE</scope>
    <source>
        <strain evidence="3">FA028</strain>
    </source>
</reference>
<dbReference type="NCBIfam" id="TIGR02595">
    <property type="entry name" value="PEP_CTERM"/>
    <property type="match status" value="1"/>
</dbReference>
<keyword evidence="4" id="KW-1185">Reference proteome</keyword>
<feature type="domain" description="Ice-binding protein C-terminal" evidence="2">
    <location>
        <begin position="192"/>
        <end position="213"/>
    </location>
</feature>
<keyword evidence="1" id="KW-0732">Signal</keyword>
<dbReference type="RefSeq" id="WP_251811443.1">
    <property type="nucleotide sequence ID" value="NZ_CP101527.1"/>
</dbReference>
<protein>
    <submittedName>
        <fullName evidence="3">PEP-CTERM sorting domain-containing protein</fullName>
    </submittedName>
</protein>
<organism evidence="3 4">
    <name type="scientific">Alkalimarinus sediminis</name>
    <dbReference type="NCBI Taxonomy" id="1632866"/>
    <lineage>
        <taxon>Bacteria</taxon>
        <taxon>Pseudomonadati</taxon>
        <taxon>Pseudomonadota</taxon>
        <taxon>Gammaproteobacteria</taxon>
        <taxon>Alteromonadales</taxon>
        <taxon>Alteromonadaceae</taxon>
        <taxon>Alkalimarinus</taxon>
    </lineage>
</organism>
<accession>A0A9E8HGX1</accession>
<evidence type="ECO:0000313" key="3">
    <source>
        <dbReference type="EMBL" id="UZW73982.1"/>
    </source>
</evidence>
<dbReference type="Pfam" id="PF07589">
    <property type="entry name" value="PEP-CTERM"/>
    <property type="match status" value="1"/>
</dbReference>
<feature type="chain" id="PRO_5038913716" evidence="1">
    <location>
        <begin position="18"/>
        <end position="218"/>
    </location>
</feature>